<protein>
    <recommendedName>
        <fullName evidence="10">Carboxylic ester hydrolase</fullName>
        <ecNumber evidence="10">3.1.1.-</ecNumber>
    </recommendedName>
</protein>
<dbReference type="Proteomes" id="UP000799537">
    <property type="component" value="Unassembled WGS sequence"/>
</dbReference>
<keyword evidence="3" id="KW-0624">Polysaccharide degradation</keyword>
<dbReference type="PANTHER" id="PTHR33938">
    <property type="entry name" value="FERULOYL ESTERASE B-RELATED"/>
    <property type="match status" value="1"/>
</dbReference>
<name>A0A6A6C3T1_ZASCE</name>
<keyword evidence="3" id="KW-0858">Xylan degradation</keyword>
<feature type="chain" id="PRO_5025708954" description="Carboxylic ester hydrolase" evidence="10">
    <location>
        <begin position="21"/>
        <end position="546"/>
    </location>
</feature>
<evidence type="ECO:0000256" key="8">
    <source>
        <dbReference type="ARBA" id="ARBA00023157"/>
    </source>
</evidence>
<evidence type="ECO:0000313" key="12">
    <source>
        <dbReference type="Proteomes" id="UP000799537"/>
    </source>
</evidence>
<dbReference type="InterPro" id="IPR011118">
    <property type="entry name" value="Tannase/feruloyl_esterase"/>
</dbReference>
<keyword evidence="4" id="KW-0479">Metal-binding</keyword>
<dbReference type="GeneID" id="54562425"/>
<accession>A0A6A6C3T1</accession>
<keyword evidence="2" id="KW-0719">Serine esterase</keyword>
<evidence type="ECO:0000256" key="1">
    <source>
        <dbReference type="ARBA" id="ARBA00006249"/>
    </source>
</evidence>
<keyword evidence="5 10" id="KW-0732">Signal</keyword>
<dbReference type="PANTHER" id="PTHR33938:SF15">
    <property type="entry name" value="FERULOYL ESTERASE B-RELATED"/>
    <property type="match status" value="1"/>
</dbReference>
<feature type="signal peptide" evidence="10">
    <location>
        <begin position="1"/>
        <end position="20"/>
    </location>
</feature>
<keyword evidence="12" id="KW-1185">Reference proteome</keyword>
<dbReference type="RefSeq" id="XP_033661729.1">
    <property type="nucleotide sequence ID" value="XM_033809153.1"/>
</dbReference>
<comment type="similarity">
    <text evidence="1 10">Belongs to the tannase family.</text>
</comment>
<keyword evidence="3" id="KW-0119">Carbohydrate metabolism</keyword>
<dbReference type="EMBL" id="ML993623">
    <property type="protein sequence ID" value="KAF2160840.1"/>
    <property type="molecule type" value="Genomic_DNA"/>
</dbReference>
<evidence type="ECO:0000256" key="5">
    <source>
        <dbReference type="ARBA" id="ARBA00022729"/>
    </source>
</evidence>
<organism evidence="11 12">
    <name type="scientific">Zasmidium cellare ATCC 36951</name>
    <dbReference type="NCBI Taxonomy" id="1080233"/>
    <lineage>
        <taxon>Eukaryota</taxon>
        <taxon>Fungi</taxon>
        <taxon>Dikarya</taxon>
        <taxon>Ascomycota</taxon>
        <taxon>Pezizomycotina</taxon>
        <taxon>Dothideomycetes</taxon>
        <taxon>Dothideomycetidae</taxon>
        <taxon>Mycosphaerellales</taxon>
        <taxon>Mycosphaerellaceae</taxon>
        <taxon>Zasmidium</taxon>
    </lineage>
</organism>
<keyword evidence="8" id="KW-1015">Disulfide bond</keyword>
<dbReference type="InterPro" id="IPR029058">
    <property type="entry name" value="AB_hydrolase_fold"/>
</dbReference>
<dbReference type="GO" id="GO:0046872">
    <property type="term" value="F:metal ion binding"/>
    <property type="evidence" value="ECO:0007669"/>
    <property type="project" value="UniProtKB-KW"/>
</dbReference>
<evidence type="ECO:0000256" key="10">
    <source>
        <dbReference type="RuleBase" id="RU361238"/>
    </source>
</evidence>
<dbReference type="SUPFAM" id="SSF53474">
    <property type="entry name" value="alpha/beta-Hydrolases"/>
    <property type="match status" value="1"/>
</dbReference>
<comment type="catalytic activity">
    <reaction evidence="9">
        <text>feruloyl-polysaccharide + H2O = ferulate + polysaccharide.</text>
        <dbReference type="EC" id="3.1.1.73"/>
    </reaction>
</comment>
<evidence type="ECO:0000313" key="11">
    <source>
        <dbReference type="EMBL" id="KAF2160840.1"/>
    </source>
</evidence>
<evidence type="ECO:0000256" key="6">
    <source>
        <dbReference type="ARBA" id="ARBA00022801"/>
    </source>
</evidence>
<evidence type="ECO:0000256" key="7">
    <source>
        <dbReference type="ARBA" id="ARBA00022837"/>
    </source>
</evidence>
<dbReference type="GO" id="GO:0030600">
    <property type="term" value="F:feruloyl esterase activity"/>
    <property type="evidence" value="ECO:0007669"/>
    <property type="project" value="UniProtKB-EC"/>
</dbReference>
<dbReference type="GO" id="GO:0045493">
    <property type="term" value="P:xylan catabolic process"/>
    <property type="evidence" value="ECO:0007669"/>
    <property type="project" value="UniProtKB-KW"/>
</dbReference>
<dbReference type="OrthoDB" id="3039123at2759"/>
<proteinExistence type="inferred from homology"/>
<keyword evidence="7" id="KW-0106">Calcium</keyword>
<dbReference type="AlphaFoldDB" id="A0A6A6C3T1"/>
<dbReference type="EC" id="3.1.1.-" evidence="10"/>
<gene>
    <name evidence="11" type="ORF">M409DRAFT_28719</name>
</gene>
<evidence type="ECO:0000256" key="2">
    <source>
        <dbReference type="ARBA" id="ARBA00022487"/>
    </source>
</evidence>
<keyword evidence="6 10" id="KW-0378">Hydrolase</keyword>
<evidence type="ECO:0000256" key="9">
    <source>
        <dbReference type="ARBA" id="ARBA00034075"/>
    </source>
</evidence>
<sequence length="546" mass="58981">MQNLSKTLAIVLACAVNTNALSSISQTHGPHACHGVSSSLQAPNTTVVLTEVHHQNGTSFPLVDQVSSCGGPNELANITANLCRLVVNVTTSRSSSVQVEAWLPDDWNERFLATGGGGIGGCIDYPTIQNGASLGFASFGTNGGHNGSEGSDFFLNQPEVLKDFGYRAIHVEAGVGKEIVRAYYGRAPKHNYYAGCSTGGRQAFQSALLYPEDFDGVLAGSPGVDWLRIVSSKGILARRIGWPNIHSTSYVREEQWKAIVEAQINILDPLDGVKDGIIDDPTMYRFDPEILACGAGVLNGSVCLQPAQIDSVRSAYEPIADSTGKIVYPPFELGANTDVFSKNINTTTGKPELSYTILEDYFRGAVYNSTAWTPSNFTTKDMDFATDINPGQVNTGGTDLSAFRAKGGKLIAYHGRNDESVTSALSAWHFSGVQASLNASLSEMHEFYRLFYIPGMHHCSGGPGAWNIGQTWPLAEGTRDSRHNLLLALVEWVEEGRKPDSVIGTKFKNDYVADGVESQRTHCVYPRKSVWDGKGDTSRASSWMCT</sequence>
<reference evidence="11" key="1">
    <citation type="journal article" date="2020" name="Stud. Mycol.">
        <title>101 Dothideomycetes genomes: a test case for predicting lifestyles and emergence of pathogens.</title>
        <authorList>
            <person name="Haridas S."/>
            <person name="Albert R."/>
            <person name="Binder M."/>
            <person name="Bloem J."/>
            <person name="Labutti K."/>
            <person name="Salamov A."/>
            <person name="Andreopoulos B."/>
            <person name="Baker S."/>
            <person name="Barry K."/>
            <person name="Bills G."/>
            <person name="Bluhm B."/>
            <person name="Cannon C."/>
            <person name="Castanera R."/>
            <person name="Culley D."/>
            <person name="Daum C."/>
            <person name="Ezra D."/>
            <person name="Gonzalez J."/>
            <person name="Henrissat B."/>
            <person name="Kuo A."/>
            <person name="Liang C."/>
            <person name="Lipzen A."/>
            <person name="Lutzoni F."/>
            <person name="Magnuson J."/>
            <person name="Mondo S."/>
            <person name="Nolan M."/>
            <person name="Ohm R."/>
            <person name="Pangilinan J."/>
            <person name="Park H.-J."/>
            <person name="Ramirez L."/>
            <person name="Alfaro M."/>
            <person name="Sun H."/>
            <person name="Tritt A."/>
            <person name="Yoshinaga Y."/>
            <person name="Zwiers L.-H."/>
            <person name="Turgeon B."/>
            <person name="Goodwin S."/>
            <person name="Spatafora J."/>
            <person name="Crous P."/>
            <person name="Grigoriev I."/>
        </authorList>
    </citation>
    <scope>NUCLEOTIDE SEQUENCE</scope>
    <source>
        <strain evidence="11">ATCC 36951</strain>
    </source>
</reference>
<evidence type="ECO:0000256" key="4">
    <source>
        <dbReference type="ARBA" id="ARBA00022723"/>
    </source>
</evidence>
<dbReference type="Gene3D" id="3.40.50.1820">
    <property type="entry name" value="alpha/beta hydrolase"/>
    <property type="match status" value="1"/>
</dbReference>
<evidence type="ECO:0000256" key="3">
    <source>
        <dbReference type="ARBA" id="ARBA00022651"/>
    </source>
</evidence>
<dbReference type="Pfam" id="PF07519">
    <property type="entry name" value="Tannase"/>
    <property type="match status" value="1"/>
</dbReference>